<gene>
    <name evidence="2" type="ORF">GWI33_017549</name>
</gene>
<proteinExistence type="predicted"/>
<name>A0A834M7J7_RHYFE</name>
<feature type="compositionally biased region" description="Low complexity" evidence="1">
    <location>
        <begin position="48"/>
        <end position="58"/>
    </location>
</feature>
<evidence type="ECO:0000256" key="1">
    <source>
        <dbReference type="SAM" id="MobiDB-lite"/>
    </source>
</evidence>
<reference evidence="2" key="1">
    <citation type="submission" date="2020-08" db="EMBL/GenBank/DDBJ databases">
        <title>Genome sequencing and assembly of the red palm weevil Rhynchophorus ferrugineus.</title>
        <authorList>
            <person name="Dias G.B."/>
            <person name="Bergman C.M."/>
            <person name="Manee M."/>
        </authorList>
    </citation>
    <scope>NUCLEOTIDE SEQUENCE</scope>
    <source>
        <strain evidence="2">AA-2017</strain>
        <tissue evidence="2">Whole larva</tissue>
    </source>
</reference>
<accession>A0A834M7J7</accession>
<keyword evidence="3" id="KW-1185">Reference proteome</keyword>
<sequence length="149" mass="16659">MKQKRDYINQIYIHQKQRTPRAAATFKQEKHIQDLPLTRDGVSATLKDASADASSSAVPEDDAKTNRLSSGDATNGTVRVAARKITLFRTANYNRGWTIKMPRFYCKFYAPRAGVVDVSTFYAFRFSLCSPNGSNPISSGSSDLRRSTR</sequence>
<dbReference type="EMBL" id="JAACXV010014226">
    <property type="protein sequence ID" value="KAF7269445.1"/>
    <property type="molecule type" value="Genomic_DNA"/>
</dbReference>
<feature type="region of interest" description="Disordered" evidence="1">
    <location>
        <begin position="48"/>
        <end position="74"/>
    </location>
</feature>
<evidence type="ECO:0000313" key="3">
    <source>
        <dbReference type="Proteomes" id="UP000625711"/>
    </source>
</evidence>
<evidence type="ECO:0000313" key="2">
    <source>
        <dbReference type="EMBL" id="KAF7269445.1"/>
    </source>
</evidence>
<comment type="caution">
    <text evidence="2">The sequence shown here is derived from an EMBL/GenBank/DDBJ whole genome shotgun (WGS) entry which is preliminary data.</text>
</comment>
<organism evidence="2 3">
    <name type="scientific">Rhynchophorus ferrugineus</name>
    <name type="common">Red palm weevil</name>
    <name type="synonym">Curculio ferrugineus</name>
    <dbReference type="NCBI Taxonomy" id="354439"/>
    <lineage>
        <taxon>Eukaryota</taxon>
        <taxon>Metazoa</taxon>
        <taxon>Ecdysozoa</taxon>
        <taxon>Arthropoda</taxon>
        <taxon>Hexapoda</taxon>
        <taxon>Insecta</taxon>
        <taxon>Pterygota</taxon>
        <taxon>Neoptera</taxon>
        <taxon>Endopterygota</taxon>
        <taxon>Coleoptera</taxon>
        <taxon>Polyphaga</taxon>
        <taxon>Cucujiformia</taxon>
        <taxon>Curculionidae</taxon>
        <taxon>Dryophthorinae</taxon>
        <taxon>Rhynchophorus</taxon>
    </lineage>
</organism>
<protein>
    <submittedName>
        <fullName evidence="2">Uncharacterized protein</fullName>
    </submittedName>
</protein>
<dbReference type="AlphaFoldDB" id="A0A834M7J7"/>
<dbReference type="Proteomes" id="UP000625711">
    <property type="component" value="Unassembled WGS sequence"/>
</dbReference>